<dbReference type="InterPro" id="IPR002563">
    <property type="entry name" value="Flavin_Rdtase-like_dom"/>
</dbReference>
<reference evidence="5" key="2">
    <citation type="submission" date="2021-09" db="EMBL/GenBank/DDBJ databases">
        <authorList>
            <person name="Gilroy R."/>
        </authorList>
    </citation>
    <scope>NUCLEOTIDE SEQUENCE</scope>
    <source>
        <strain evidence="5">ChiBcec21-2208</strain>
    </source>
</reference>
<evidence type="ECO:0000259" key="4">
    <source>
        <dbReference type="SMART" id="SM00903"/>
    </source>
</evidence>
<organism evidence="5 6">
    <name type="scientific">Subdoligranulum variabile</name>
    <dbReference type="NCBI Taxonomy" id="214851"/>
    <lineage>
        <taxon>Bacteria</taxon>
        <taxon>Bacillati</taxon>
        <taxon>Bacillota</taxon>
        <taxon>Clostridia</taxon>
        <taxon>Eubacteriales</taxon>
        <taxon>Oscillospiraceae</taxon>
        <taxon>Subdoligranulum</taxon>
    </lineage>
</organism>
<dbReference type="GO" id="GO:0016646">
    <property type="term" value="F:oxidoreductase activity, acting on the CH-NH group of donors, NAD or NADP as acceptor"/>
    <property type="evidence" value="ECO:0007669"/>
    <property type="project" value="UniProtKB-ARBA"/>
</dbReference>
<comment type="caution">
    <text evidence="5">The sequence shown here is derived from an EMBL/GenBank/DDBJ whole genome shotgun (WGS) entry which is preliminary data.</text>
</comment>
<protein>
    <submittedName>
        <fullName evidence="5">Flavin reductase family protein</fullName>
    </submittedName>
</protein>
<dbReference type="PANTHER" id="PTHR43567:SF1">
    <property type="entry name" value="FLAVOREDOXIN"/>
    <property type="match status" value="1"/>
</dbReference>
<dbReference type="SUPFAM" id="SSF50475">
    <property type="entry name" value="FMN-binding split barrel"/>
    <property type="match status" value="1"/>
</dbReference>
<dbReference type="Gene3D" id="2.30.110.10">
    <property type="entry name" value="Electron Transport, Fmn-binding Protein, Chain A"/>
    <property type="match status" value="1"/>
</dbReference>
<feature type="domain" description="Flavin reductase like" evidence="4">
    <location>
        <begin position="12"/>
        <end position="159"/>
    </location>
</feature>
<dbReference type="InterPro" id="IPR012349">
    <property type="entry name" value="Split_barrel_FMN-bd"/>
</dbReference>
<evidence type="ECO:0000313" key="6">
    <source>
        <dbReference type="Proteomes" id="UP000782880"/>
    </source>
</evidence>
<dbReference type="Pfam" id="PF01613">
    <property type="entry name" value="Flavin_Reduct"/>
    <property type="match status" value="1"/>
</dbReference>
<dbReference type="PANTHER" id="PTHR43567">
    <property type="entry name" value="FLAVOREDOXIN-RELATED-RELATED"/>
    <property type="match status" value="1"/>
</dbReference>
<dbReference type="InterPro" id="IPR052174">
    <property type="entry name" value="Flavoredoxin"/>
</dbReference>
<dbReference type="SMART" id="SM00903">
    <property type="entry name" value="Flavin_Reduct"/>
    <property type="match status" value="1"/>
</dbReference>
<comment type="cofactor">
    <cofactor evidence="1">
        <name>FMN</name>
        <dbReference type="ChEBI" id="CHEBI:58210"/>
    </cofactor>
</comment>
<dbReference type="Proteomes" id="UP000782880">
    <property type="component" value="Unassembled WGS sequence"/>
</dbReference>
<dbReference type="EMBL" id="DYVE01000215">
    <property type="protein sequence ID" value="HJG28608.1"/>
    <property type="molecule type" value="Genomic_DNA"/>
</dbReference>
<reference evidence="5" key="1">
    <citation type="journal article" date="2021" name="PeerJ">
        <title>Extensive microbial diversity within the chicken gut microbiome revealed by metagenomics and culture.</title>
        <authorList>
            <person name="Gilroy R."/>
            <person name="Ravi A."/>
            <person name="Getino M."/>
            <person name="Pursley I."/>
            <person name="Horton D.L."/>
            <person name="Alikhan N.F."/>
            <person name="Baker D."/>
            <person name="Gharbi K."/>
            <person name="Hall N."/>
            <person name="Watson M."/>
            <person name="Adriaenssens E.M."/>
            <person name="Foster-Nyarko E."/>
            <person name="Jarju S."/>
            <person name="Secka A."/>
            <person name="Antonio M."/>
            <person name="Oren A."/>
            <person name="Chaudhuri R.R."/>
            <person name="La Ragione R."/>
            <person name="Hildebrand F."/>
            <person name="Pallen M.J."/>
        </authorList>
    </citation>
    <scope>NUCLEOTIDE SEQUENCE</scope>
    <source>
        <strain evidence="5">ChiBcec21-2208</strain>
    </source>
</reference>
<accession>A0A921IKV7</accession>
<comment type="similarity">
    <text evidence="3">Belongs to the flavoredoxin family.</text>
</comment>
<evidence type="ECO:0000256" key="3">
    <source>
        <dbReference type="ARBA" id="ARBA00038054"/>
    </source>
</evidence>
<evidence type="ECO:0000256" key="1">
    <source>
        <dbReference type="ARBA" id="ARBA00001917"/>
    </source>
</evidence>
<dbReference type="GO" id="GO:0010181">
    <property type="term" value="F:FMN binding"/>
    <property type="evidence" value="ECO:0007669"/>
    <property type="project" value="InterPro"/>
</dbReference>
<gene>
    <name evidence="5" type="ORF">K8V20_08205</name>
</gene>
<dbReference type="AlphaFoldDB" id="A0A921IKV7"/>
<keyword evidence="2" id="KW-0285">Flavoprotein</keyword>
<name>A0A921IKV7_9FIRM</name>
<evidence type="ECO:0000313" key="5">
    <source>
        <dbReference type="EMBL" id="HJG28608.1"/>
    </source>
</evidence>
<proteinExistence type="inferred from homology"/>
<evidence type="ECO:0000256" key="2">
    <source>
        <dbReference type="ARBA" id="ARBA00022630"/>
    </source>
</evidence>
<sequence length="180" mass="19853">MQEVAVEKALTFIEPGPVVLVTTAEGAKQNVMTISWTMAIDFAQHIVLTAGGWNYSFDALMRTKECCVCIPPASMAKTVVGIGMVSGADTDKFEKFHLHPLPAQQVAAPLLEECIACLECKVVDYVEPYGFVVLQAVRVVINEEVEDRRLLHAVGDGIFFADGEKFNLRQDMLEKLPPRL</sequence>